<comment type="similarity">
    <text evidence="1">Belongs to the glutaredoxin family. CGFS subfamily.</text>
</comment>
<dbReference type="EMBL" id="CM026422">
    <property type="protein sequence ID" value="KAG0588737.1"/>
    <property type="molecule type" value="Genomic_DNA"/>
</dbReference>
<dbReference type="GO" id="GO:0006879">
    <property type="term" value="P:intracellular iron ion homeostasis"/>
    <property type="evidence" value="ECO:0007669"/>
    <property type="project" value="TreeGrafter"/>
</dbReference>
<keyword evidence="2" id="KW-0479">Metal-binding</keyword>
<dbReference type="SUPFAM" id="SSF52833">
    <property type="entry name" value="Thioredoxin-like"/>
    <property type="match status" value="4"/>
</dbReference>
<organism evidence="6 7">
    <name type="scientific">Ceratodon purpureus</name>
    <name type="common">Fire moss</name>
    <name type="synonym">Dicranum purpureum</name>
    <dbReference type="NCBI Taxonomy" id="3225"/>
    <lineage>
        <taxon>Eukaryota</taxon>
        <taxon>Viridiplantae</taxon>
        <taxon>Streptophyta</taxon>
        <taxon>Embryophyta</taxon>
        <taxon>Bryophyta</taxon>
        <taxon>Bryophytina</taxon>
        <taxon>Bryopsida</taxon>
        <taxon>Dicranidae</taxon>
        <taxon>Pseudoditrichales</taxon>
        <taxon>Ditrichaceae</taxon>
        <taxon>Ceratodon</taxon>
    </lineage>
</organism>
<dbReference type="Proteomes" id="UP000822688">
    <property type="component" value="Chromosome 2"/>
</dbReference>
<dbReference type="PROSITE" id="PS51354">
    <property type="entry name" value="GLUTAREDOXIN_2"/>
    <property type="match status" value="3"/>
</dbReference>
<reference evidence="6" key="1">
    <citation type="submission" date="2020-06" db="EMBL/GenBank/DDBJ databases">
        <title>WGS assembly of Ceratodon purpureus strain R40.</title>
        <authorList>
            <person name="Carey S.B."/>
            <person name="Jenkins J."/>
            <person name="Shu S."/>
            <person name="Lovell J.T."/>
            <person name="Sreedasyam A."/>
            <person name="Maumus F."/>
            <person name="Tiley G.P."/>
            <person name="Fernandez-Pozo N."/>
            <person name="Barry K."/>
            <person name="Chen C."/>
            <person name="Wang M."/>
            <person name="Lipzen A."/>
            <person name="Daum C."/>
            <person name="Saski C.A."/>
            <person name="Payton A.C."/>
            <person name="Mcbreen J.C."/>
            <person name="Conrad R.E."/>
            <person name="Kollar L.M."/>
            <person name="Olsson S."/>
            <person name="Huttunen S."/>
            <person name="Landis J.B."/>
            <person name="Wickett N.J."/>
            <person name="Johnson M.G."/>
            <person name="Rensing S.A."/>
            <person name="Grimwood J."/>
            <person name="Schmutz J."/>
            <person name="Mcdaniel S.F."/>
        </authorList>
    </citation>
    <scope>NUCLEOTIDE SEQUENCE</scope>
    <source>
        <strain evidence="6">R40</strain>
    </source>
</reference>
<dbReference type="AlphaFoldDB" id="A0A8T0IZR5"/>
<evidence type="ECO:0000256" key="1">
    <source>
        <dbReference type="ARBA" id="ARBA00008983"/>
    </source>
</evidence>
<dbReference type="InterPro" id="IPR036249">
    <property type="entry name" value="Thioredoxin-like_sf"/>
</dbReference>
<dbReference type="CDD" id="cd03028">
    <property type="entry name" value="GRX_PICOT_like"/>
    <property type="match status" value="3"/>
</dbReference>
<dbReference type="CDD" id="cd02984">
    <property type="entry name" value="TRX_PICOT"/>
    <property type="match status" value="1"/>
</dbReference>
<dbReference type="NCBIfam" id="TIGR00365">
    <property type="entry name" value="Grx4 family monothiol glutaredoxin"/>
    <property type="match status" value="2"/>
</dbReference>
<dbReference type="InterPro" id="IPR033658">
    <property type="entry name" value="GRX_PICOT-like"/>
</dbReference>
<evidence type="ECO:0000256" key="3">
    <source>
        <dbReference type="ARBA" id="ARBA00023004"/>
    </source>
</evidence>
<dbReference type="FunFam" id="3.40.30.10:FF:000092">
    <property type="entry name" value="Monothiol glutaredoxin"/>
    <property type="match status" value="1"/>
</dbReference>
<feature type="domain" description="Thioredoxin" evidence="5">
    <location>
        <begin position="1"/>
        <end position="106"/>
    </location>
</feature>
<evidence type="ECO:0000313" key="6">
    <source>
        <dbReference type="EMBL" id="KAG0588737.1"/>
    </source>
</evidence>
<dbReference type="InterPro" id="IPR013766">
    <property type="entry name" value="Thioredoxin_domain"/>
</dbReference>
<sequence length="517" mass="56468">MTGGVKNVNSKSELDGAVKQGISVLHFWASWCEPSRAMEPVLAQLAVDAPQAHFFRVEAEEQSEISDAYDVGAVPYFLFLKDGMVVDKLQGANAPELANKVAKWAGPNTSVKEASPASVGFAAGSNVIEAVKKDLAPHAHSPPGKSVGNETLPEIEKGELHKLVNSNPIMLFMKGTPEEPRCGFSRKVVDALISEGLEFGSFDILTDDVVRQGLKSYGNWPTYPQLYVKGELLGGCDIILEMKESGELREILEEKGILPSHSKHYSFQAAREVVVEPAVHEEAAPAGPVAPAVPAPTEEVAGGISIQARLEQLVKEHPIMLFMKGNPNEPRCGFSRKVVQALKEEGLEYGSFDILSDEAVRQGLKEYSNWPTYPQLYVKGEFIGGCDIVLEMHKNGELNEVLAEKGLQPVMESLETRIKKLTTSNQTVLFMKGTPEEPRCGYSSKVVRALWDEGIPFGSYNILDDEEVRQGIKAYSKWPTFPQLYHKGQLIGGCDIVMQLKGRGELGSVLSAPESCS</sequence>
<name>A0A8T0IZR5_CERPU</name>
<dbReference type="InterPro" id="IPR002109">
    <property type="entry name" value="Glutaredoxin"/>
</dbReference>
<evidence type="ECO:0000256" key="4">
    <source>
        <dbReference type="ARBA" id="ARBA00023014"/>
    </source>
</evidence>
<comment type="caution">
    <text evidence="6">The sequence shown here is derived from an EMBL/GenBank/DDBJ whole genome shotgun (WGS) entry which is preliminary data.</text>
</comment>
<accession>A0A8T0IZR5</accession>
<dbReference type="PANTHER" id="PTHR10293">
    <property type="entry name" value="GLUTAREDOXIN FAMILY MEMBER"/>
    <property type="match status" value="1"/>
</dbReference>
<evidence type="ECO:0000256" key="2">
    <source>
        <dbReference type="ARBA" id="ARBA00022723"/>
    </source>
</evidence>
<keyword evidence="3" id="KW-0408">Iron</keyword>
<proteinExistence type="inferred from homology"/>
<evidence type="ECO:0000259" key="5">
    <source>
        <dbReference type="PROSITE" id="PS51352"/>
    </source>
</evidence>
<gene>
    <name evidence="6" type="ORF">KC19_2G265400</name>
</gene>
<dbReference type="PROSITE" id="PS51352">
    <property type="entry name" value="THIOREDOXIN_2"/>
    <property type="match status" value="1"/>
</dbReference>
<protein>
    <recommendedName>
        <fullName evidence="5">Thioredoxin domain-containing protein</fullName>
    </recommendedName>
</protein>
<dbReference type="PANTHER" id="PTHR10293:SF73">
    <property type="entry name" value="GLUTAREDOXIN-3"/>
    <property type="match status" value="1"/>
</dbReference>
<dbReference type="GO" id="GO:0051536">
    <property type="term" value="F:iron-sulfur cluster binding"/>
    <property type="evidence" value="ECO:0007669"/>
    <property type="project" value="UniProtKB-KW"/>
</dbReference>
<dbReference type="Pfam" id="PF00462">
    <property type="entry name" value="Glutaredoxin"/>
    <property type="match status" value="3"/>
</dbReference>
<keyword evidence="4" id="KW-0411">Iron-sulfur</keyword>
<dbReference type="GO" id="GO:0046872">
    <property type="term" value="F:metal ion binding"/>
    <property type="evidence" value="ECO:0007669"/>
    <property type="project" value="UniProtKB-KW"/>
</dbReference>
<dbReference type="Pfam" id="PF00085">
    <property type="entry name" value="Thioredoxin"/>
    <property type="match status" value="1"/>
</dbReference>
<dbReference type="Gene3D" id="3.40.30.10">
    <property type="entry name" value="Glutaredoxin"/>
    <property type="match status" value="4"/>
</dbReference>
<dbReference type="InterPro" id="IPR004480">
    <property type="entry name" value="Monothiol_GRX-rel"/>
</dbReference>
<dbReference type="GO" id="GO:0005829">
    <property type="term" value="C:cytosol"/>
    <property type="evidence" value="ECO:0007669"/>
    <property type="project" value="TreeGrafter"/>
</dbReference>
<dbReference type="FunFam" id="3.40.30.10:FF:000012">
    <property type="entry name" value="Monothiol glutaredoxin"/>
    <property type="match status" value="3"/>
</dbReference>
<evidence type="ECO:0000313" key="7">
    <source>
        <dbReference type="Proteomes" id="UP000822688"/>
    </source>
</evidence>
<dbReference type="GO" id="GO:0005634">
    <property type="term" value="C:nucleus"/>
    <property type="evidence" value="ECO:0007669"/>
    <property type="project" value="TreeGrafter"/>
</dbReference>
<keyword evidence="7" id="KW-1185">Reference proteome</keyword>